<protein>
    <recommendedName>
        <fullName evidence="4">ABC transporter domain-containing protein</fullName>
    </recommendedName>
</protein>
<keyword evidence="3" id="KW-0067">ATP-binding</keyword>
<dbReference type="SMART" id="SM00382">
    <property type="entry name" value="AAA"/>
    <property type="match status" value="1"/>
</dbReference>
<dbReference type="Gene3D" id="3.40.50.300">
    <property type="entry name" value="P-loop containing nucleotide triphosphate hydrolases"/>
    <property type="match status" value="1"/>
</dbReference>
<dbReference type="EMBL" id="UINC01007231">
    <property type="protein sequence ID" value="SVA32159.1"/>
    <property type="molecule type" value="Genomic_DNA"/>
</dbReference>
<dbReference type="PANTHER" id="PTHR42939">
    <property type="entry name" value="ABC TRANSPORTER ATP-BINDING PROTEIN ALBC-RELATED"/>
    <property type="match status" value="1"/>
</dbReference>
<dbReference type="SUPFAM" id="SSF52540">
    <property type="entry name" value="P-loop containing nucleoside triphosphate hydrolases"/>
    <property type="match status" value="1"/>
</dbReference>
<dbReference type="InterPro" id="IPR027417">
    <property type="entry name" value="P-loop_NTPase"/>
</dbReference>
<evidence type="ECO:0000259" key="4">
    <source>
        <dbReference type="PROSITE" id="PS50893"/>
    </source>
</evidence>
<dbReference type="InterPro" id="IPR051782">
    <property type="entry name" value="ABC_Transporter_VariousFunc"/>
</dbReference>
<evidence type="ECO:0000256" key="1">
    <source>
        <dbReference type="ARBA" id="ARBA00022448"/>
    </source>
</evidence>
<dbReference type="AlphaFoldDB" id="A0A381UVK3"/>
<reference evidence="5" key="1">
    <citation type="submission" date="2018-05" db="EMBL/GenBank/DDBJ databases">
        <authorList>
            <person name="Lanie J.A."/>
            <person name="Ng W.-L."/>
            <person name="Kazmierczak K.M."/>
            <person name="Andrzejewski T.M."/>
            <person name="Davidsen T.M."/>
            <person name="Wayne K.J."/>
            <person name="Tettelin H."/>
            <person name="Glass J.I."/>
            <person name="Rusch D."/>
            <person name="Podicherti R."/>
            <person name="Tsui H.-C.T."/>
            <person name="Winkler M.E."/>
        </authorList>
    </citation>
    <scope>NUCLEOTIDE SEQUENCE</scope>
</reference>
<dbReference type="PROSITE" id="PS50893">
    <property type="entry name" value="ABC_TRANSPORTER_2"/>
    <property type="match status" value="1"/>
</dbReference>
<sequence length="303" mass="33213">MTGPISTTDLTKFYGTHRGISGVSLDINEGEVFGLLGPNGAGKTTCIRIFLDFIRPSSGSATVLGMDSRSDSVEIRRNVGYLPGDFITYEKLTAEELLQYFANLRGGHLRKAKVLAERFDLDLSRKIGELSRGNRQKVGLVQAFMSDPKLLILDEPTTGLDPLLQQEFHTLVLEEVEAGKTLFVSSHVLPEVEVICDRVGIIREGSIVAVEEVATLRKQTVTKIEIEFGQAISKAEFEGVDGVSEVTIKDHHLSCNVTGSVDSLIKLAARYTVVNIQSGHPALEEVFLTYYSQPDKTVDLNVT</sequence>
<organism evidence="5">
    <name type="scientific">marine metagenome</name>
    <dbReference type="NCBI Taxonomy" id="408172"/>
    <lineage>
        <taxon>unclassified sequences</taxon>
        <taxon>metagenomes</taxon>
        <taxon>ecological metagenomes</taxon>
    </lineage>
</organism>
<evidence type="ECO:0000313" key="5">
    <source>
        <dbReference type="EMBL" id="SVA32159.1"/>
    </source>
</evidence>
<dbReference type="Pfam" id="PF00005">
    <property type="entry name" value="ABC_tran"/>
    <property type="match status" value="1"/>
</dbReference>
<accession>A0A381UVK3</accession>
<dbReference type="CDD" id="cd03230">
    <property type="entry name" value="ABC_DR_subfamily_A"/>
    <property type="match status" value="1"/>
</dbReference>
<dbReference type="GO" id="GO:0016887">
    <property type="term" value="F:ATP hydrolysis activity"/>
    <property type="evidence" value="ECO:0007669"/>
    <property type="project" value="InterPro"/>
</dbReference>
<gene>
    <name evidence="5" type="ORF">METZ01_LOCUS85013</name>
</gene>
<name>A0A381UVK3_9ZZZZ</name>
<feature type="domain" description="ABC transporter" evidence="4">
    <location>
        <begin position="5"/>
        <end position="229"/>
    </location>
</feature>
<keyword evidence="2" id="KW-0547">Nucleotide-binding</keyword>
<evidence type="ECO:0000256" key="2">
    <source>
        <dbReference type="ARBA" id="ARBA00022741"/>
    </source>
</evidence>
<keyword evidence="1" id="KW-0813">Transport</keyword>
<proteinExistence type="predicted"/>
<dbReference type="PANTHER" id="PTHR42939:SF1">
    <property type="entry name" value="ABC TRANSPORTER ATP-BINDING PROTEIN ALBC-RELATED"/>
    <property type="match status" value="1"/>
</dbReference>
<evidence type="ECO:0000256" key="3">
    <source>
        <dbReference type="ARBA" id="ARBA00022840"/>
    </source>
</evidence>
<dbReference type="InterPro" id="IPR003439">
    <property type="entry name" value="ABC_transporter-like_ATP-bd"/>
</dbReference>
<dbReference type="GO" id="GO:0005524">
    <property type="term" value="F:ATP binding"/>
    <property type="evidence" value="ECO:0007669"/>
    <property type="project" value="UniProtKB-KW"/>
</dbReference>
<dbReference type="InterPro" id="IPR003593">
    <property type="entry name" value="AAA+_ATPase"/>
</dbReference>